<feature type="domain" description="INTS6/SAGE1/DDX26B/CT45 C-terminal" evidence="2">
    <location>
        <begin position="233"/>
        <end position="294"/>
    </location>
</feature>
<dbReference type="PANTHER" id="PTHR12957:SF23">
    <property type="entry name" value="INTEGRATOR COMPLEX SUBUNIT 6"/>
    <property type="match status" value="1"/>
</dbReference>
<name>A0AAV2JV44_KNICA</name>
<evidence type="ECO:0000313" key="3">
    <source>
        <dbReference type="EMBL" id="CAL1581402.1"/>
    </source>
</evidence>
<gene>
    <name evidence="3" type="ORF">KC01_LOCUS12165</name>
</gene>
<sequence length="312" mass="34154">MSNEAGLGPVMQRGEPNANVGVVDWIPMAQQLYPDAGQPYTRLTRLGPNVRRSDGAASVSSSDDAGLLVDVCFTLTLCGSPLGVSIVLQQPDRHTSTTTPTGGDVHRAAPSVNVLGGGLEVLRSSGSSGSPEDLSDCLPEPDLVLNHVNENHCDDLSDAECEENHVSHSAPPPHSPKDTGEEGNGVAQSEEGPEEGSEEEVRLEEEEEEEQPLSRYPSPLTLKRHIQSETAKVNNELRALITKEIRKPGRHHDKIFHFLKQIQGTLDTRLIFLQNIIKEAARFKKRVLIEQLENFLEEIHNRSISLNHVDAL</sequence>
<dbReference type="InterPro" id="IPR029307">
    <property type="entry name" value="INT_SG_DDX_CT_C"/>
</dbReference>
<protein>
    <recommendedName>
        <fullName evidence="2">INTS6/SAGE1/DDX26B/CT45 C-terminal domain-containing protein</fullName>
    </recommendedName>
</protein>
<reference evidence="3 4" key="1">
    <citation type="submission" date="2024-04" db="EMBL/GenBank/DDBJ databases">
        <authorList>
            <person name="Waldvogel A.-M."/>
            <person name="Schoenle A."/>
        </authorList>
    </citation>
    <scope>NUCLEOTIDE SEQUENCE [LARGE SCALE GENOMIC DNA]</scope>
</reference>
<dbReference type="PANTHER" id="PTHR12957">
    <property type="entry name" value="DEAD/H BOX POLYPEPTIDE 26/DICE1-RELATED"/>
    <property type="match status" value="1"/>
</dbReference>
<accession>A0AAV2JV44</accession>
<dbReference type="InterPro" id="IPR051113">
    <property type="entry name" value="Integrator_subunit6"/>
</dbReference>
<dbReference type="EMBL" id="OZ035837">
    <property type="protein sequence ID" value="CAL1581402.1"/>
    <property type="molecule type" value="Genomic_DNA"/>
</dbReference>
<feature type="region of interest" description="Disordered" evidence="1">
    <location>
        <begin position="160"/>
        <end position="222"/>
    </location>
</feature>
<evidence type="ECO:0000313" key="4">
    <source>
        <dbReference type="Proteomes" id="UP001497482"/>
    </source>
</evidence>
<keyword evidence="4" id="KW-1185">Reference proteome</keyword>
<dbReference type="Pfam" id="PF15300">
    <property type="entry name" value="INT_SG_DDX_CT_C"/>
    <property type="match status" value="1"/>
</dbReference>
<dbReference type="GO" id="GO:0032039">
    <property type="term" value="C:integrator complex"/>
    <property type="evidence" value="ECO:0007669"/>
    <property type="project" value="TreeGrafter"/>
</dbReference>
<proteinExistence type="predicted"/>
<feature type="region of interest" description="Disordered" evidence="1">
    <location>
        <begin position="119"/>
        <end position="138"/>
    </location>
</feature>
<feature type="compositionally biased region" description="Acidic residues" evidence="1">
    <location>
        <begin position="191"/>
        <end position="211"/>
    </location>
</feature>
<evidence type="ECO:0000256" key="1">
    <source>
        <dbReference type="SAM" id="MobiDB-lite"/>
    </source>
</evidence>
<dbReference type="AlphaFoldDB" id="A0AAV2JV44"/>
<feature type="compositionally biased region" description="Low complexity" evidence="1">
    <location>
        <begin position="120"/>
        <end position="132"/>
    </location>
</feature>
<dbReference type="Proteomes" id="UP001497482">
    <property type="component" value="Chromosome 15"/>
</dbReference>
<organism evidence="3 4">
    <name type="scientific">Knipowitschia caucasica</name>
    <name type="common">Caucasian dwarf goby</name>
    <name type="synonym">Pomatoschistus caucasicus</name>
    <dbReference type="NCBI Taxonomy" id="637954"/>
    <lineage>
        <taxon>Eukaryota</taxon>
        <taxon>Metazoa</taxon>
        <taxon>Chordata</taxon>
        <taxon>Craniata</taxon>
        <taxon>Vertebrata</taxon>
        <taxon>Euteleostomi</taxon>
        <taxon>Actinopterygii</taxon>
        <taxon>Neopterygii</taxon>
        <taxon>Teleostei</taxon>
        <taxon>Neoteleostei</taxon>
        <taxon>Acanthomorphata</taxon>
        <taxon>Gobiaria</taxon>
        <taxon>Gobiiformes</taxon>
        <taxon>Gobioidei</taxon>
        <taxon>Gobiidae</taxon>
        <taxon>Gobiinae</taxon>
        <taxon>Knipowitschia</taxon>
    </lineage>
</organism>
<evidence type="ECO:0000259" key="2">
    <source>
        <dbReference type="Pfam" id="PF15300"/>
    </source>
</evidence>
<dbReference type="GO" id="GO:0034472">
    <property type="term" value="P:snRNA 3'-end processing"/>
    <property type="evidence" value="ECO:0007669"/>
    <property type="project" value="TreeGrafter"/>
</dbReference>